<proteinExistence type="inferred from homology"/>
<dbReference type="RefSeq" id="XP_015518241.2">
    <property type="nucleotide sequence ID" value="XM_015662755.2"/>
</dbReference>
<evidence type="ECO:0000259" key="9">
    <source>
        <dbReference type="Pfam" id="PF03723"/>
    </source>
</evidence>
<feature type="domain" description="Hemocyanin middle" evidence="7">
    <location>
        <begin position="145"/>
        <end position="409"/>
    </location>
</feature>
<evidence type="ECO:0000256" key="3">
    <source>
        <dbReference type="ARBA" id="ARBA00022723"/>
    </source>
</evidence>
<dbReference type="SUPFAM" id="SSF81296">
    <property type="entry name" value="E set domains"/>
    <property type="match status" value="1"/>
</dbReference>
<dbReference type="Gene3D" id="1.10.1280.10">
    <property type="entry name" value="Di-copper center containing domain from catechol oxidase"/>
    <property type="match status" value="1"/>
</dbReference>
<feature type="domain" description="Hemocyanin C-terminal" evidence="9">
    <location>
        <begin position="419"/>
        <end position="672"/>
    </location>
</feature>
<reference evidence="11" key="1">
    <citation type="submission" date="2025-08" db="UniProtKB">
        <authorList>
            <consortium name="RefSeq"/>
        </authorList>
    </citation>
    <scope>IDENTIFICATION</scope>
    <source>
        <tissue evidence="11">Thorax and Abdomen</tissue>
    </source>
</reference>
<dbReference type="FunCoup" id="A0A6J0BTS0">
    <property type="interactions" value="16"/>
</dbReference>
<dbReference type="SUPFAM" id="SSF48050">
    <property type="entry name" value="Hemocyanin, N-terminal domain"/>
    <property type="match status" value="1"/>
</dbReference>
<dbReference type="SUPFAM" id="SSF48056">
    <property type="entry name" value="Di-copper centre-containing domain"/>
    <property type="match status" value="1"/>
</dbReference>
<dbReference type="PANTHER" id="PTHR11511:SF4">
    <property type="entry name" value="PHENOLOXIDASE 2-RELATED"/>
    <property type="match status" value="1"/>
</dbReference>
<evidence type="ECO:0000256" key="5">
    <source>
        <dbReference type="ARBA" id="ARBA00023008"/>
    </source>
</evidence>
<dbReference type="InParanoid" id="A0A6J0BTS0"/>
<dbReference type="Proteomes" id="UP000829291">
    <property type="component" value="Chromosome 3"/>
</dbReference>
<keyword evidence="10" id="KW-1185">Reference proteome</keyword>
<evidence type="ECO:0000259" key="7">
    <source>
        <dbReference type="Pfam" id="PF00372"/>
    </source>
</evidence>
<comment type="similarity">
    <text evidence="2">Belongs to the tyrosinase family.</text>
</comment>
<dbReference type="GO" id="GO:0006582">
    <property type="term" value="P:melanin metabolic process"/>
    <property type="evidence" value="ECO:0007669"/>
    <property type="project" value="UniProtKB-ARBA"/>
</dbReference>
<dbReference type="Gene3D" id="1.20.1370.10">
    <property type="entry name" value="Hemocyanin, N-terminal domain"/>
    <property type="match status" value="1"/>
</dbReference>
<dbReference type="KEGG" id="nlo:107223157"/>
<protein>
    <submittedName>
        <fullName evidence="11">Phenoloxidase 1</fullName>
    </submittedName>
</protein>
<accession>A0A6J0BTS0</accession>
<dbReference type="GO" id="GO:0004503">
    <property type="term" value="F:tyrosinase activity"/>
    <property type="evidence" value="ECO:0007669"/>
    <property type="project" value="UniProtKB-ARBA"/>
</dbReference>
<dbReference type="InterPro" id="IPR005204">
    <property type="entry name" value="Hemocyanin_N"/>
</dbReference>
<sequence>MSRSLTDILYLYDRPSEPIFVSRGNKSTTFDVPPSYLVERYQSVPSVLSRVGDDVPRIPVKKISVPSLGIATNLGRAENFSLFMPSHRKMAGHLIEILLGMATYDDFLSASVFCHDRINPQMYIYCLSVAILHRPDTRDLPIPTLCEVFPDKFVTSGVFAQVREEANLVAPGSRMPIEIPRNYTASDLDVEHRLAYFREDLGINLHHWHWHLVYPPSGPMQIVNKDRRGELLYYMHSQIMARYNVERFCNDLPRVERWNRWREPIAEAYFPKLDSLVASRAWPARPANSELKDINRTIDQLQFDIQDLERWRDRIAQAISTQSVINERGQTIPLTEKDGIDVLGNLMEACILSPNFNYYGDLHNYMHIALSFIHDPDHRYLESFSPIGDPAVTMRDPVFYRLHGWVESIFQLYKGTLPPYTVEQLNNPGVDVTGVEVVTENQPKNVFHTFWQQSDVDMSRGLDFIPRGSVLVRFTHLQYTPYIYRIQVNNKSGANKMGTCRIFLTPKQDELGRPMAFTDQKNMMIELDKFTVNLRPGANTIERNSTLSSVTIPFERTFRNLTVNVPTDINELDAFNFCGCGWPQHMLLPKGTESGYATELFVMISNYDNDKIEQDIGGQCSDAASFCGIRNKKYPDARAMGYPFDRLPRNGVDTLSQFLTPNMRTTNVLIRHTNSILRRPNQSTATPSTTRI</sequence>
<dbReference type="Gene3D" id="2.60.40.1520">
    <property type="entry name" value="Hemocyanin, C-terminal domain"/>
    <property type="match status" value="1"/>
</dbReference>
<dbReference type="GO" id="GO:0046872">
    <property type="term" value="F:metal ion binding"/>
    <property type="evidence" value="ECO:0007669"/>
    <property type="project" value="UniProtKB-KW"/>
</dbReference>
<dbReference type="AlphaFoldDB" id="A0A6J0BTS0"/>
<dbReference type="OrthoDB" id="8119704at2759"/>
<feature type="domain" description="Hemocyanin N-terminal" evidence="8">
    <location>
        <begin position="68"/>
        <end position="138"/>
    </location>
</feature>
<organism evidence="11">
    <name type="scientific">Neodiprion lecontei</name>
    <name type="common">Redheaded pine sawfly</name>
    <dbReference type="NCBI Taxonomy" id="441921"/>
    <lineage>
        <taxon>Eukaryota</taxon>
        <taxon>Metazoa</taxon>
        <taxon>Ecdysozoa</taxon>
        <taxon>Arthropoda</taxon>
        <taxon>Hexapoda</taxon>
        <taxon>Insecta</taxon>
        <taxon>Pterygota</taxon>
        <taxon>Neoptera</taxon>
        <taxon>Endopterygota</taxon>
        <taxon>Hymenoptera</taxon>
        <taxon>Tenthredinoidea</taxon>
        <taxon>Diprionidae</taxon>
        <taxon>Diprioninae</taxon>
        <taxon>Neodiprion</taxon>
    </lineage>
</organism>
<dbReference type="InterPro" id="IPR014756">
    <property type="entry name" value="Ig_E-set"/>
</dbReference>
<gene>
    <name evidence="11" type="primary">LOC107223157</name>
</gene>
<dbReference type="InterPro" id="IPR005203">
    <property type="entry name" value="Hemocyanin_C"/>
</dbReference>
<dbReference type="InterPro" id="IPR036697">
    <property type="entry name" value="Hemocyanin_N_sf"/>
</dbReference>
<dbReference type="InterPro" id="IPR037020">
    <property type="entry name" value="Hemocyanin_C_sf"/>
</dbReference>
<dbReference type="Pfam" id="PF03723">
    <property type="entry name" value="Hemocyanin_C"/>
    <property type="match status" value="1"/>
</dbReference>
<evidence type="ECO:0000256" key="1">
    <source>
        <dbReference type="ARBA" id="ARBA00001973"/>
    </source>
</evidence>
<dbReference type="PANTHER" id="PTHR11511">
    <property type="entry name" value="LARVAL STORAGE PROTEIN/PHENOLOXIDASE"/>
    <property type="match status" value="1"/>
</dbReference>
<name>A0A6J0BTS0_NEOLC</name>
<dbReference type="GO" id="GO:0005576">
    <property type="term" value="C:extracellular region"/>
    <property type="evidence" value="ECO:0007669"/>
    <property type="project" value="UniProtKB-SubCell"/>
</dbReference>
<keyword evidence="4" id="KW-0560">Oxidoreductase</keyword>
<evidence type="ECO:0000259" key="8">
    <source>
        <dbReference type="Pfam" id="PF03722"/>
    </source>
</evidence>
<evidence type="ECO:0000313" key="11">
    <source>
        <dbReference type="RefSeq" id="XP_015518241.2"/>
    </source>
</evidence>
<dbReference type="GeneID" id="107223157"/>
<dbReference type="InterPro" id="IPR013788">
    <property type="entry name" value="Hemocyanin/hexamerin"/>
</dbReference>
<keyword evidence="5" id="KW-0186">Copper</keyword>
<evidence type="ECO:0000256" key="6">
    <source>
        <dbReference type="ARBA" id="ARBA00023033"/>
    </source>
</evidence>
<keyword evidence="3" id="KW-0479">Metal-binding</keyword>
<dbReference type="InterPro" id="IPR008922">
    <property type="entry name" value="Di-copper_centre_dom_sf"/>
</dbReference>
<evidence type="ECO:0000256" key="4">
    <source>
        <dbReference type="ARBA" id="ARBA00023002"/>
    </source>
</evidence>
<dbReference type="Pfam" id="PF03722">
    <property type="entry name" value="Hemocyanin_N"/>
    <property type="match status" value="1"/>
</dbReference>
<dbReference type="PRINTS" id="PR00187">
    <property type="entry name" value="HAEMOCYANIN"/>
</dbReference>
<comment type="cofactor">
    <cofactor evidence="1">
        <name>Cu(2+)</name>
        <dbReference type="ChEBI" id="CHEBI:29036"/>
    </cofactor>
</comment>
<keyword evidence="6" id="KW-0503">Monooxygenase</keyword>
<evidence type="ECO:0000256" key="2">
    <source>
        <dbReference type="ARBA" id="ARBA00009928"/>
    </source>
</evidence>
<dbReference type="PROSITE" id="PS00209">
    <property type="entry name" value="HEMOCYANIN_1"/>
    <property type="match status" value="1"/>
</dbReference>
<evidence type="ECO:0000313" key="10">
    <source>
        <dbReference type="Proteomes" id="UP000829291"/>
    </source>
</evidence>
<dbReference type="InterPro" id="IPR000896">
    <property type="entry name" value="Hemocyanin/hexamerin_mid_dom"/>
</dbReference>
<dbReference type="Pfam" id="PF00372">
    <property type="entry name" value="Hemocyanin_M"/>
    <property type="match status" value="1"/>
</dbReference>